<evidence type="ECO:0000313" key="1">
    <source>
        <dbReference type="EMBL" id="PNF36269.1"/>
    </source>
</evidence>
<dbReference type="STRING" id="105785.A0A2J7R609"/>
<dbReference type="PANTHER" id="PTHR47027:SF20">
    <property type="entry name" value="REVERSE TRANSCRIPTASE-LIKE PROTEIN WITH RNA-DIRECTED DNA POLYMERASE DOMAIN"/>
    <property type="match status" value="1"/>
</dbReference>
<dbReference type="PANTHER" id="PTHR47027">
    <property type="entry name" value="REVERSE TRANSCRIPTASE DOMAIN-CONTAINING PROTEIN"/>
    <property type="match status" value="1"/>
</dbReference>
<dbReference type="SUPFAM" id="SSF56219">
    <property type="entry name" value="DNase I-like"/>
    <property type="match status" value="1"/>
</dbReference>
<reference evidence="1 2" key="1">
    <citation type="submission" date="2017-12" db="EMBL/GenBank/DDBJ databases">
        <title>Hemimetabolous genomes reveal molecular basis of termite eusociality.</title>
        <authorList>
            <person name="Harrison M.C."/>
            <person name="Jongepier E."/>
            <person name="Robertson H.M."/>
            <person name="Arning N."/>
            <person name="Bitard-Feildel T."/>
            <person name="Chao H."/>
            <person name="Childers C.P."/>
            <person name="Dinh H."/>
            <person name="Doddapaneni H."/>
            <person name="Dugan S."/>
            <person name="Gowin J."/>
            <person name="Greiner C."/>
            <person name="Han Y."/>
            <person name="Hu H."/>
            <person name="Hughes D.S.T."/>
            <person name="Huylmans A.-K."/>
            <person name="Kemena C."/>
            <person name="Kremer L.P.M."/>
            <person name="Lee S.L."/>
            <person name="Lopez-Ezquerra A."/>
            <person name="Mallet L."/>
            <person name="Monroy-Kuhn J.M."/>
            <person name="Moser A."/>
            <person name="Murali S.C."/>
            <person name="Muzny D.M."/>
            <person name="Otani S."/>
            <person name="Piulachs M.-D."/>
            <person name="Poelchau M."/>
            <person name="Qu J."/>
            <person name="Schaub F."/>
            <person name="Wada-Katsumata A."/>
            <person name="Worley K.C."/>
            <person name="Xie Q."/>
            <person name="Ylla G."/>
            <person name="Poulsen M."/>
            <person name="Gibbs R.A."/>
            <person name="Schal C."/>
            <person name="Richards S."/>
            <person name="Belles X."/>
            <person name="Korb J."/>
            <person name="Bornberg-Bauer E."/>
        </authorList>
    </citation>
    <scope>NUCLEOTIDE SEQUENCE [LARGE SCALE GENOMIC DNA]</scope>
    <source>
        <tissue evidence="1">Whole body</tissue>
    </source>
</reference>
<proteinExistence type="predicted"/>
<organism evidence="1 2">
    <name type="scientific">Cryptotermes secundus</name>
    <dbReference type="NCBI Taxonomy" id="105785"/>
    <lineage>
        <taxon>Eukaryota</taxon>
        <taxon>Metazoa</taxon>
        <taxon>Ecdysozoa</taxon>
        <taxon>Arthropoda</taxon>
        <taxon>Hexapoda</taxon>
        <taxon>Insecta</taxon>
        <taxon>Pterygota</taxon>
        <taxon>Neoptera</taxon>
        <taxon>Polyneoptera</taxon>
        <taxon>Dictyoptera</taxon>
        <taxon>Blattodea</taxon>
        <taxon>Blattoidea</taxon>
        <taxon>Termitoidae</taxon>
        <taxon>Kalotermitidae</taxon>
        <taxon>Cryptotermitinae</taxon>
        <taxon>Cryptotermes</taxon>
    </lineage>
</organism>
<keyword evidence="2" id="KW-1185">Reference proteome</keyword>
<gene>
    <name evidence="1" type="ORF">B7P43_G06499</name>
</gene>
<dbReference type="AlphaFoldDB" id="A0A2J7R609"/>
<comment type="caution">
    <text evidence="1">The sequence shown here is derived from an EMBL/GenBank/DDBJ whole genome shotgun (WGS) entry which is preliminary data.</text>
</comment>
<name>A0A2J7R609_9NEOP</name>
<dbReference type="InParanoid" id="A0A2J7R609"/>
<accession>A0A2J7R609</accession>
<dbReference type="Proteomes" id="UP000235965">
    <property type="component" value="Unassembled WGS sequence"/>
</dbReference>
<dbReference type="InterPro" id="IPR036691">
    <property type="entry name" value="Endo/exonu/phosph_ase_sf"/>
</dbReference>
<evidence type="ECO:0000313" key="2">
    <source>
        <dbReference type="Proteomes" id="UP000235965"/>
    </source>
</evidence>
<dbReference type="Gene3D" id="3.60.10.10">
    <property type="entry name" value="Endonuclease/exonuclease/phosphatase"/>
    <property type="match status" value="1"/>
</dbReference>
<sequence>MNVHAPTEDKIDDIKDRFYEEVEHVFDKFPTYPIKILLEDFNAKVGREDIFKPTIWNESLHEISNDNGVRVVNFATSKNLTVKSTMFPHRNIHNFTWTSPDGKIHNEIDHISIDRRRHSSILDVRSFRAADCDTDHYLVAADVRERLAVSNILLSRLSLYINENVGDHQCGFRRNRSTTDQMFCIPQILEKKWEYVEAVHQQFIDFKKPCDSVRREVLYNILIEFGIPIKLVRLIKMFLNETYSKVRIGKHLSDNVVF</sequence>
<dbReference type="EMBL" id="NEVH01006983">
    <property type="protein sequence ID" value="PNF36269.1"/>
    <property type="molecule type" value="Genomic_DNA"/>
</dbReference>
<protein>
    <submittedName>
        <fullName evidence="1">Uncharacterized protein</fullName>
    </submittedName>
</protein>